<dbReference type="EMBL" id="JBHSGN010000002">
    <property type="protein sequence ID" value="MFC4672142.1"/>
    <property type="molecule type" value="Genomic_DNA"/>
</dbReference>
<sequence>MEANRIILLELYECKEIFDLSCDPIEQYFEKHTNMPKIEPELSLTKWLLKNNSLYLTTLSGHEITDYNKSVSLSTYFGNVDEVMANWFTGYITLQLRPHRIMYKPYFLPDKTVFQREIYLYFSDGVLSSIKLKEYNIDKDSTERIFKLEYEIAKEEMYYEIATDDIISKQNLIPILYSKHLRQMDNDMDYEEDQLPF</sequence>
<reference evidence="2" key="1">
    <citation type="journal article" date="2019" name="Int. J. Syst. Evol. Microbiol.">
        <title>The Global Catalogue of Microorganisms (GCM) 10K type strain sequencing project: providing services to taxonomists for standard genome sequencing and annotation.</title>
        <authorList>
            <consortium name="The Broad Institute Genomics Platform"/>
            <consortium name="The Broad Institute Genome Sequencing Center for Infectious Disease"/>
            <person name="Wu L."/>
            <person name="Ma J."/>
        </authorList>
    </citation>
    <scope>NUCLEOTIDE SEQUENCE [LARGE SCALE GENOMIC DNA]</scope>
    <source>
        <strain evidence="2">CCUG 66188</strain>
    </source>
</reference>
<dbReference type="Proteomes" id="UP001596023">
    <property type="component" value="Unassembled WGS sequence"/>
</dbReference>
<name>A0ABV9KQ11_9BACT</name>
<keyword evidence="2" id="KW-1185">Reference proteome</keyword>
<comment type="caution">
    <text evidence="1">The sequence shown here is derived from an EMBL/GenBank/DDBJ whole genome shotgun (WGS) entry which is preliminary data.</text>
</comment>
<proteinExistence type="predicted"/>
<dbReference type="RefSeq" id="WP_379993324.1">
    <property type="nucleotide sequence ID" value="NZ_JBHSGN010000002.1"/>
</dbReference>
<protein>
    <submittedName>
        <fullName evidence="1">Uncharacterized protein</fullName>
    </submittedName>
</protein>
<organism evidence="1 2">
    <name type="scientific">Dysgonomonas termitidis</name>
    <dbReference type="NCBI Taxonomy" id="1516126"/>
    <lineage>
        <taxon>Bacteria</taxon>
        <taxon>Pseudomonadati</taxon>
        <taxon>Bacteroidota</taxon>
        <taxon>Bacteroidia</taxon>
        <taxon>Bacteroidales</taxon>
        <taxon>Dysgonomonadaceae</taxon>
        <taxon>Dysgonomonas</taxon>
    </lineage>
</organism>
<evidence type="ECO:0000313" key="2">
    <source>
        <dbReference type="Proteomes" id="UP001596023"/>
    </source>
</evidence>
<gene>
    <name evidence="1" type="ORF">ACFO6W_00390</name>
</gene>
<accession>A0ABV9KQ11</accession>
<evidence type="ECO:0000313" key="1">
    <source>
        <dbReference type="EMBL" id="MFC4672142.1"/>
    </source>
</evidence>